<organism evidence="5 6">
    <name type="scientific">Rhododendron griersonianum</name>
    <dbReference type="NCBI Taxonomy" id="479676"/>
    <lineage>
        <taxon>Eukaryota</taxon>
        <taxon>Viridiplantae</taxon>
        <taxon>Streptophyta</taxon>
        <taxon>Embryophyta</taxon>
        <taxon>Tracheophyta</taxon>
        <taxon>Spermatophyta</taxon>
        <taxon>Magnoliopsida</taxon>
        <taxon>eudicotyledons</taxon>
        <taxon>Gunneridae</taxon>
        <taxon>Pentapetalae</taxon>
        <taxon>asterids</taxon>
        <taxon>Ericales</taxon>
        <taxon>Ericaceae</taxon>
        <taxon>Ericoideae</taxon>
        <taxon>Rhodoreae</taxon>
        <taxon>Rhododendron</taxon>
    </lineage>
</organism>
<dbReference type="Proteomes" id="UP000823749">
    <property type="component" value="Chromosome 13"/>
</dbReference>
<dbReference type="EMBL" id="JACTNZ010000013">
    <property type="protein sequence ID" value="KAG5514266.1"/>
    <property type="molecule type" value="Genomic_DNA"/>
</dbReference>
<dbReference type="PANTHER" id="PTHR33191">
    <property type="entry name" value="RIPENING-RELATED PROTEIN 2-RELATED"/>
    <property type="match status" value="1"/>
</dbReference>
<gene>
    <name evidence="5" type="ORF">RHGRI_035614</name>
</gene>
<dbReference type="PANTHER" id="PTHR33191:SF58">
    <property type="entry name" value="RIPENING-RELATED PROTEIN 1"/>
    <property type="match status" value="1"/>
</dbReference>
<dbReference type="Pfam" id="PF24300">
    <property type="entry name" value="KWL1"/>
    <property type="match status" value="1"/>
</dbReference>
<accession>A0AAV6HNW8</accession>
<dbReference type="GO" id="GO:0005576">
    <property type="term" value="C:extracellular region"/>
    <property type="evidence" value="ECO:0007669"/>
    <property type="project" value="UniProtKB-SubCell"/>
</dbReference>
<keyword evidence="3" id="KW-0964">Secreted</keyword>
<dbReference type="Gene3D" id="2.40.40.10">
    <property type="entry name" value="RlpA-like domain"/>
    <property type="match status" value="1"/>
</dbReference>
<name>A0AAV6HNW8_9ERIC</name>
<keyword evidence="4" id="KW-0732">Signal</keyword>
<dbReference type="CDD" id="cd22270">
    <property type="entry name" value="DPBB_kiwellin-like"/>
    <property type="match status" value="1"/>
</dbReference>
<dbReference type="InterPro" id="IPR036908">
    <property type="entry name" value="RlpA-like_sf"/>
</dbReference>
<proteinExistence type="inferred from homology"/>
<comment type="similarity">
    <text evidence="2">Belongs to the kiwellin family.</text>
</comment>
<evidence type="ECO:0000256" key="1">
    <source>
        <dbReference type="ARBA" id="ARBA00004613"/>
    </source>
</evidence>
<keyword evidence="6" id="KW-1185">Reference proteome</keyword>
<sequence>MQHGERFRVLCARPPHTNVPQSFHVTRSRCYSKQFPEGGRRWPIGMRQQVPLGQHPHRGTNNWVVQRREQVSQGDGSGPSECNKYHSDSTPVVALLTGWYNRGSRYLKDITIHTNGKHVNAMAVDERDSTMRCDDNHDYQPPCPNDIDATKAMWEVLGVPRDSCGELDITWTDA</sequence>
<evidence type="ECO:0000256" key="4">
    <source>
        <dbReference type="ARBA" id="ARBA00022729"/>
    </source>
</evidence>
<evidence type="ECO:0000256" key="2">
    <source>
        <dbReference type="ARBA" id="ARBA00005592"/>
    </source>
</evidence>
<reference evidence="5 6" key="1">
    <citation type="submission" date="2020-08" db="EMBL/GenBank/DDBJ databases">
        <title>Plant Genome Project.</title>
        <authorList>
            <person name="Zhang R.-G."/>
        </authorList>
    </citation>
    <scope>NUCLEOTIDE SEQUENCE [LARGE SCALE GENOMIC DNA]</scope>
    <source>
        <strain evidence="5">WSP0</strain>
        <tissue evidence="5">Leaf</tissue>
    </source>
</reference>
<evidence type="ECO:0000256" key="3">
    <source>
        <dbReference type="ARBA" id="ARBA00022525"/>
    </source>
</evidence>
<evidence type="ECO:0008006" key="7">
    <source>
        <dbReference type="Google" id="ProtNLM"/>
    </source>
</evidence>
<dbReference type="AlphaFoldDB" id="A0AAV6HNW8"/>
<dbReference type="SUPFAM" id="SSF50685">
    <property type="entry name" value="Barwin-like endoglucanases"/>
    <property type="match status" value="1"/>
</dbReference>
<comment type="caution">
    <text evidence="5">The sequence shown here is derived from an EMBL/GenBank/DDBJ whole genome shotgun (WGS) entry which is preliminary data.</text>
</comment>
<comment type="subcellular location">
    <subcellularLocation>
        <location evidence="1">Secreted</location>
    </subcellularLocation>
</comment>
<evidence type="ECO:0000313" key="5">
    <source>
        <dbReference type="EMBL" id="KAG5514266.1"/>
    </source>
</evidence>
<protein>
    <recommendedName>
        <fullName evidence="7">Ripening-related protein</fullName>
    </recommendedName>
</protein>
<dbReference type="InterPro" id="IPR039271">
    <property type="entry name" value="Kiwellin-like"/>
</dbReference>
<evidence type="ECO:0000313" key="6">
    <source>
        <dbReference type="Proteomes" id="UP000823749"/>
    </source>
</evidence>